<reference evidence="2 3" key="1">
    <citation type="submission" date="2024-05" db="EMBL/GenBank/DDBJ databases">
        <authorList>
            <person name="Wallberg A."/>
        </authorList>
    </citation>
    <scope>NUCLEOTIDE SEQUENCE [LARGE SCALE GENOMIC DNA]</scope>
</reference>
<dbReference type="PANTHER" id="PTHR12064:SF94">
    <property type="entry name" value="UNEXTENDED PROTEIN"/>
    <property type="match status" value="1"/>
</dbReference>
<gene>
    <name evidence="2" type="ORF">MNOR_LOCUS26122</name>
</gene>
<dbReference type="GO" id="GO:0010960">
    <property type="term" value="P:magnesium ion homeostasis"/>
    <property type="evidence" value="ECO:0007669"/>
    <property type="project" value="InterPro"/>
</dbReference>
<dbReference type="CDD" id="cd00038">
    <property type="entry name" value="CAP_ED"/>
    <property type="match status" value="1"/>
</dbReference>
<dbReference type="Gene3D" id="2.60.120.10">
    <property type="entry name" value="Jelly Rolls"/>
    <property type="match status" value="1"/>
</dbReference>
<dbReference type="InterPro" id="IPR014710">
    <property type="entry name" value="RmlC-like_jellyroll"/>
</dbReference>
<dbReference type="AlphaFoldDB" id="A0AAV2RLJ0"/>
<dbReference type="PROSITE" id="PS50042">
    <property type="entry name" value="CNMP_BINDING_3"/>
    <property type="match status" value="1"/>
</dbReference>
<proteinExistence type="predicted"/>
<keyword evidence="3" id="KW-1185">Reference proteome</keyword>
<protein>
    <recommendedName>
        <fullName evidence="1">Cyclic nucleotide-binding domain-containing protein</fullName>
    </recommendedName>
</protein>
<dbReference type="GO" id="GO:0022857">
    <property type="term" value="F:transmembrane transporter activity"/>
    <property type="evidence" value="ECO:0007669"/>
    <property type="project" value="TreeGrafter"/>
</dbReference>
<dbReference type="InterPro" id="IPR045095">
    <property type="entry name" value="ACDP"/>
</dbReference>
<evidence type="ECO:0000259" key="1">
    <source>
        <dbReference type="PROSITE" id="PS50042"/>
    </source>
</evidence>
<feature type="non-terminal residue" evidence="2">
    <location>
        <position position="1"/>
    </location>
</feature>
<feature type="domain" description="Cyclic nucleotide-binding" evidence="1">
    <location>
        <begin position="19"/>
        <end position="99"/>
    </location>
</feature>
<dbReference type="Proteomes" id="UP001497623">
    <property type="component" value="Unassembled WGS sequence"/>
</dbReference>
<sequence length="211" mass="23596">VDLFKEGRMSEVIVKKLLMQDVINCIKPKSKEFNKNNINTYIIQQGKPMDSFILILEGHVEVTIGKESLTFESGPFTTFGMDALSQIQIMAESPSNSTMHSQRGSSIRGSVQSLDSTKFSFIPDYSVRAITDVTYLKIRRSHYIAAYRANILEQVQKDPRSEETFDAEIAKLIEDDGLVSPASWENDLMTPLPVNCKAKLSNGSIRSQGNP</sequence>
<organism evidence="2 3">
    <name type="scientific">Meganyctiphanes norvegica</name>
    <name type="common">Northern krill</name>
    <name type="synonym">Thysanopoda norvegica</name>
    <dbReference type="NCBI Taxonomy" id="48144"/>
    <lineage>
        <taxon>Eukaryota</taxon>
        <taxon>Metazoa</taxon>
        <taxon>Ecdysozoa</taxon>
        <taxon>Arthropoda</taxon>
        <taxon>Crustacea</taxon>
        <taxon>Multicrustacea</taxon>
        <taxon>Malacostraca</taxon>
        <taxon>Eumalacostraca</taxon>
        <taxon>Eucarida</taxon>
        <taxon>Euphausiacea</taxon>
        <taxon>Euphausiidae</taxon>
        <taxon>Meganyctiphanes</taxon>
    </lineage>
</organism>
<dbReference type="EMBL" id="CAXKWB010025685">
    <property type="protein sequence ID" value="CAL4128468.1"/>
    <property type="molecule type" value="Genomic_DNA"/>
</dbReference>
<dbReference type="SUPFAM" id="SSF51206">
    <property type="entry name" value="cAMP-binding domain-like"/>
    <property type="match status" value="1"/>
</dbReference>
<accession>A0AAV2RLJ0</accession>
<name>A0AAV2RLJ0_MEGNR</name>
<dbReference type="InterPro" id="IPR018490">
    <property type="entry name" value="cNMP-bd_dom_sf"/>
</dbReference>
<feature type="non-terminal residue" evidence="2">
    <location>
        <position position="211"/>
    </location>
</feature>
<evidence type="ECO:0000313" key="2">
    <source>
        <dbReference type="EMBL" id="CAL4128468.1"/>
    </source>
</evidence>
<evidence type="ECO:0000313" key="3">
    <source>
        <dbReference type="Proteomes" id="UP001497623"/>
    </source>
</evidence>
<dbReference type="GO" id="GO:0005886">
    <property type="term" value="C:plasma membrane"/>
    <property type="evidence" value="ECO:0007669"/>
    <property type="project" value="TreeGrafter"/>
</dbReference>
<comment type="caution">
    <text evidence="2">The sequence shown here is derived from an EMBL/GenBank/DDBJ whole genome shotgun (WGS) entry which is preliminary data.</text>
</comment>
<dbReference type="PANTHER" id="PTHR12064">
    <property type="entry name" value="METAL TRANSPORTER CNNM"/>
    <property type="match status" value="1"/>
</dbReference>
<dbReference type="Pfam" id="PF25562">
    <property type="entry name" value="CNBH_CNNM2_C"/>
    <property type="match status" value="1"/>
</dbReference>
<dbReference type="InterPro" id="IPR000595">
    <property type="entry name" value="cNMP-bd_dom"/>
</dbReference>